<evidence type="ECO:0000313" key="2">
    <source>
        <dbReference type="Proteomes" id="UP000504610"/>
    </source>
</evidence>
<keyword evidence="2" id="KW-1185">Reference proteome</keyword>
<dbReference type="GO" id="GO:0004523">
    <property type="term" value="F:RNA-DNA hybrid ribonuclease activity"/>
    <property type="evidence" value="ECO:0007669"/>
    <property type="project" value="InterPro"/>
</dbReference>
<dbReference type="InterPro" id="IPR012337">
    <property type="entry name" value="RNaseH-like_sf"/>
</dbReference>
<organism evidence="2 3">
    <name type="scientific">Raphanus sativus</name>
    <name type="common">Radish</name>
    <name type="synonym">Raphanus raphanistrum var. sativus</name>
    <dbReference type="NCBI Taxonomy" id="3726"/>
    <lineage>
        <taxon>Eukaryota</taxon>
        <taxon>Viridiplantae</taxon>
        <taxon>Streptophyta</taxon>
        <taxon>Embryophyta</taxon>
        <taxon>Tracheophyta</taxon>
        <taxon>Spermatophyta</taxon>
        <taxon>Magnoliopsida</taxon>
        <taxon>eudicotyledons</taxon>
        <taxon>Gunneridae</taxon>
        <taxon>Pentapetalae</taxon>
        <taxon>rosids</taxon>
        <taxon>malvids</taxon>
        <taxon>Brassicales</taxon>
        <taxon>Brassicaceae</taxon>
        <taxon>Brassiceae</taxon>
        <taxon>Raphanus</taxon>
    </lineage>
</organism>
<reference evidence="2" key="1">
    <citation type="journal article" date="2019" name="Database">
        <title>The radish genome database (RadishGD): an integrated information resource for radish genomics.</title>
        <authorList>
            <person name="Yu H.J."/>
            <person name="Baek S."/>
            <person name="Lee Y.J."/>
            <person name="Cho A."/>
            <person name="Mun J.H."/>
        </authorList>
    </citation>
    <scope>NUCLEOTIDE SEQUENCE [LARGE SCALE GENOMIC DNA]</scope>
    <source>
        <strain evidence="2">cv. WK10039</strain>
    </source>
</reference>
<dbReference type="GeneID" id="108848520"/>
<dbReference type="Proteomes" id="UP000504610">
    <property type="component" value="Chromosome 1"/>
</dbReference>
<reference evidence="3" key="2">
    <citation type="submission" date="2025-08" db="UniProtKB">
        <authorList>
            <consortium name="RefSeq"/>
        </authorList>
    </citation>
    <scope>IDENTIFICATION</scope>
    <source>
        <tissue evidence="3">Leaf</tissue>
    </source>
</reference>
<dbReference type="PANTHER" id="PTHR34146">
    <property type="entry name" value="POLYNUCLEOTIDYL TRANSFERASE, RIBONUCLEASE H-LIKE SUPERFAMILY PROTEIN-RELATED"/>
    <property type="match status" value="1"/>
</dbReference>
<dbReference type="AlphaFoldDB" id="A0A6J0MY82"/>
<evidence type="ECO:0000259" key="1">
    <source>
        <dbReference type="Pfam" id="PF13456"/>
    </source>
</evidence>
<dbReference type="Gene3D" id="3.30.420.10">
    <property type="entry name" value="Ribonuclease H-like superfamily/Ribonuclease H"/>
    <property type="match status" value="1"/>
</dbReference>
<dbReference type="GO" id="GO:0003676">
    <property type="term" value="F:nucleic acid binding"/>
    <property type="evidence" value="ECO:0007669"/>
    <property type="project" value="InterPro"/>
</dbReference>
<dbReference type="InterPro" id="IPR002156">
    <property type="entry name" value="RNaseH_domain"/>
</dbReference>
<dbReference type="Pfam" id="PF13456">
    <property type="entry name" value="RVT_3"/>
    <property type="match status" value="1"/>
</dbReference>
<dbReference type="KEGG" id="rsz:108848520"/>
<gene>
    <name evidence="3" type="primary">LOC108848520</name>
</gene>
<protein>
    <submittedName>
        <fullName evidence="3">Uncharacterized protein LOC108848520</fullName>
    </submittedName>
</protein>
<accession>A0A6J0MY82</accession>
<dbReference type="PANTHER" id="PTHR34146:SF3">
    <property type="entry name" value="POLYNUCLEOTIDYL TRANSFERASE, RIBONUCLEASE H-LIKE SUPERFAMILY PROTEIN"/>
    <property type="match status" value="1"/>
</dbReference>
<dbReference type="SUPFAM" id="SSF53098">
    <property type="entry name" value="Ribonuclease H-like"/>
    <property type="match status" value="1"/>
</dbReference>
<dbReference type="OrthoDB" id="1063463at2759"/>
<feature type="domain" description="RNase H type-1" evidence="1">
    <location>
        <begin position="2"/>
        <end position="101"/>
    </location>
</feature>
<evidence type="ECO:0000313" key="3">
    <source>
        <dbReference type="RefSeq" id="XP_018477415.2"/>
    </source>
</evidence>
<dbReference type="CDD" id="cd06222">
    <property type="entry name" value="RNase_H_like"/>
    <property type="match status" value="1"/>
</dbReference>
<dbReference type="InterPro" id="IPR044730">
    <property type="entry name" value="RNase_H-like_dom_plant"/>
</dbReference>
<name>A0A6J0MY82_RAPSA</name>
<dbReference type="RefSeq" id="XP_018477415.2">
    <property type="nucleotide sequence ID" value="XM_018621913.2"/>
</dbReference>
<dbReference type="InterPro" id="IPR036397">
    <property type="entry name" value="RNaseH_sf"/>
</dbReference>
<proteinExistence type="predicted"/>
<sequence length="125" mass="14345">MDHEDVMMGTMNLRRSLSPLHAECEALIWAMKCMKNLQFSNVVFATDCSQLVKMVFSPNKWPAFATHMEEFSRSKTFFPTFKIRHIPRTQNTMADKFAHDARSSPSAKLYVDSLPSVWLSEPVVS</sequence>